<dbReference type="SMART" id="SM00642">
    <property type="entry name" value="Aamy"/>
    <property type="match status" value="1"/>
</dbReference>
<name>A0A7G9G0I2_9FIRM</name>
<dbReference type="CDD" id="cd11338">
    <property type="entry name" value="AmyAc_CMD"/>
    <property type="match status" value="1"/>
</dbReference>
<dbReference type="EMBL" id="CP060634">
    <property type="protein sequence ID" value="QNM04314.1"/>
    <property type="molecule type" value="Genomic_DNA"/>
</dbReference>
<dbReference type="InterPro" id="IPR014756">
    <property type="entry name" value="Ig_E-set"/>
</dbReference>
<dbReference type="InterPro" id="IPR013783">
    <property type="entry name" value="Ig-like_fold"/>
</dbReference>
<dbReference type="AlphaFoldDB" id="A0A7G9G0I2"/>
<organism evidence="5 6">
    <name type="scientific">Qiania dongpingensis</name>
    <dbReference type="NCBI Taxonomy" id="2763669"/>
    <lineage>
        <taxon>Bacteria</taxon>
        <taxon>Bacillati</taxon>
        <taxon>Bacillota</taxon>
        <taxon>Clostridia</taxon>
        <taxon>Lachnospirales</taxon>
        <taxon>Lachnospiraceae</taxon>
        <taxon>Qiania</taxon>
    </lineage>
</organism>
<dbReference type="InterPro" id="IPR004185">
    <property type="entry name" value="Glyco_hydro_13_lg-like_dom"/>
</dbReference>
<dbReference type="CDD" id="cd02857">
    <property type="entry name" value="E_set_CDase_PDE_N"/>
    <property type="match status" value="1"/>
</dbReference>
<dbReference type="SUPFAM" id="SSF81296">
    <property type="entry name" value="E set domains"/>
    <property type="match status" value="1"/>
</dbReference>
<evidence type="ECO:0000256" key="3">
    <source>
        <dbReference type="ARBA" id="ARBA00023295"/>
    </source>
</evidence>
<dbReference type="InterPro" id="IPR013780">
    <property type="entry name" value="Glyco_hydro_b"/>
</dbReference>
<keyword evidence="3" id="KW-0326">Glycosidase</keyword>
<feature type="domain" description="Glycosyl hydrolase family 13 catalytic" evidence="4">
    <location>
        <begin position="131"/>
        <end position="583"/>
    </location>
</feature>
<dbReference type="InterPro" id="IPR017853">
    <property type="entry name" value="GH"/>
</dbReference>
<reference evidence="5 6" key="1">
    <citation type="submission" date="2020-08" db="EMBL/GenBank/DDBJ databases">
        <authorList>
            <person name="Liu C."/>
            <person name="Sun Q."/>
        </authorList>
    </citation>
    <scope>NUCLEOTIDE SEQUENCE [LARGE SCALE GENOMIC DNA]</scope>
    <source>
        <strain evidence="5 6">NSJ-38</strain>
    </source>
</reference>
<dbReference type="SUPFAM" id="SSF51445">
    <property type="entry name" value="(Trans)glycosidases"/>
    <property type="match status" value="1"/>
</dbReference>
<protein>
    <submittedName>
        <fullName evidence="5">Glycoside hydrolase family 13 protein</fullName>
    </submittedName>
</protein>
<keyword evidence="6" id="KW-1185">Reference proteome</keyword>
<evidence type="ECO:0000313" key="5">
    <source>
        <dbReference type="EMBL" id="QNM04314.1"/>
    </source>
</evidence>
<proteinExistence type="inferred from homology"/>
<accession>A0A7G9G0I2</accession>
<dbReference type="Gene3D" id="3.20.20.80">
    <property type="entry name" value="Glycosidases"/>
    <property type="match status" value="1"/>
</dbReference>
<dbReference type="Gene3D" id="2.60.40.1180">
    <property type="entry name" value="Golgi alpha-mannosidase II"/>
    <property type="match status" value="1"/>
</dbReference>
<dbReference type="InterPro" id="IPR006047">
    <property type="entry name" value="GH13_cat_dom"/>
</dbReference>
<dbReference type="GO" id="GO:0005975">
    <property type="term" value="P:carbohydrate metabolic process"/>
    <property type="evidence" value="ECO:0007669"/>
    <property type="project" value="InterPro"/>
</dbReference>
<comment type="similarity">
    <text evidence="1">Belongs to the glycosyl hydrolase 13 family.</text>
</comment>
<dbReference type="PANTHER" id="PTHR10357:SF210">
    <property type="entry name" value="MALTODEXTRIN GLUCOSIDASE"/>
    <property type="match status" value="1"/>
</dbReference>
<dbReference type="Gene3D" id="2.60.40.10">
    <property type="entry name" value="Immunoglobulins"/>
    <property type="match status" value="1"/>
</dbReference>
<evidence type="ECO:0000259" key="4">
    <source>
        <dbReference type="SMART" id="SM00642"/>
    </source>
</evidence>
<dbReference type="RefSeq" id="WP_249300588.1">
    <property type="nucleotide sequence ID" value="NZ_CP060634.1"/>
</dbReference>
<dbReference type="Pfam" id="PF02903">
    <property type="entry name" value="Alpha-amylase_N"/>
    <property type="match status" value="1"/>
</dbReference>
<dbReference type="PANTHER" id="PTHR10357">
    <property type="entry name" value="ALPHA-AMYLASE FAMILY MEMBER"/>
    <property type="match status" value="1"/>
</dbReference>
<dbReference type="Proteomes" id="UP000515823">
    <property type="component" value="Chromosome"/>
</dbReference>
<evidence type="ECO:0000313" key="6">
    <source>
        <dbReference type="Proteomes" id="UP000515823"/>
    </source>
</evidence>
<gene>
    <name evidence="5" type="ORF">H9Q78_07360</name>
</gene>
<keyword evidence="2 5" id="KW-0378">Hydrolase</keyword>
<dbReference type="Pfam" id="PF00128">
    <property type="entry name" value="Alpha-amylase"/>
    <property type="match status" value="2"/>
</dbReference>
<dbReference type="SUPFAM" id="SSF51011">
    <property type="entry name" value="Glycosyl hydrolase domain"/>
    <property type="match status" value="1"/>
</dbReference>
<sequence length="687" mass="79382">MHRTDGINKQALFSDETAGYRCPMEPEAGDEVLIRFRTAAGDVDSVCLLEAESLNEIKLILAERDEVFDYYETRIQLSEARFAYCFRVVKDTETCWYNKTGVSDAPGWEFAFRIAPGFSTPDWAKGAIMYQIFVDRFRNGSSKNDTRDGEYVYVNDQPVHHVENWYQYPESLDVNNFYGGDLQGVLEKLDYIKGLGVEAIYFNPLFVSPSNHKYDIQDYDYIDPHFGMIVNDTDKSVSAGGENREAGRYITRVTDKVNLEASNAFFAEFVEAAHEKGIKVILDGVFNHCGSYNKWMDRERIYENQEGYQKGAYISYDSPYREFFKFTGGQWPYNNHYDGWWGYETLPKLNYEESRELYEYIMEIGRKWVSPPYNVDGWRLDVAADLGHSEVFNHQFWRDFRKAVKEAKPDALILAEHYGDPSSWLDGDQWDTVMNYDAFMEPLTWFLTGMEKHSDERHDEYYGDGELFFQIMFRQMSRFHVQSLQVAMNELSNHDHSRFLTRTNRTAGRTGTLGPEAAEAGIKKGVLRMAVVVQMTWPGAPTIYYGDEAGLCGWTDPDNRRGYPWGREDLELIEFHKYLTRIRKSNPALKTGSIKPLLAGRNLICYGRFEGDNRLVIVLNNSDKEQQVQIPVWEIGAAAETFMVRIMQTAYNNYNSGRLAIPVKDGMLTVDMPPESSMIFREMENVV</sequence>
<dbReference type="KEGG" id="qdo:H9Q78_07360"/>
<evidence type="ECO:0000256" key="2">
    <source>
        <dbReference type="ARBA" id="ARBA00022801"/>
    </source>
</evidence>
<evidence type="ECO:0000256" key="1">
    <source>
        <dbReference type="ARBA" id="ARBA00008061"/>
    </source>
</evidence>
<dbReference type="GO" id="GO:0004553">
    <property type="term" value="F:hydrolase activity, hydrolyzing O-glycosyl compounds"/>
    <property type="evidence" value="ECO:0007669"/>
    <property type="project" value="InterPro"/>
</dbReference>